<evidence type="ECO:0000256" key="8">
    <source>
        <dbReference type="SAM" id="Phobius"/>
    </source>
</evidence>
<dbReference type="InterPro" id="IPR020846">
    <property type="entry name" value="MFS_dom"/>
</dbReference>
<sequence length="515" mass="52628">MTSADLQHTPRHSADHTGYHGAHAAHGSDHEPNVHHGQRWLILGVLGLAQLMVVLDATIVNIALPSAQADLGFSNESRQWIVTAYALAFGALLPLGGRIGDLVGRKTTLLIGLTGFAVASAVGGAAGGFGLLVTARAAQGVFGALLAPAVLSLLTTTFTDAKERAKAFGIYGAIAGAGGAIGLLLGGMLTEYLNWRWCMYVNIVFAVAAGIGATMLLHNQHADGPRHRLDIPGTLTVSGGLFSLVYGFAEAETHDFDDVHVWGWLVAAAVLLVAFVVIETRVAHPLVPMRVLVDRNRGGALLSVLTVGVGMFAVFLFLTYYLQQNLDFTPIGSGVAFLPMIGALAATATTATSLVVPRLGPRPLVPTGFLVAAAGLLWLTRLDVDSTYRSSVLGPLIVVGVGIGLAMAPAMTAGTAGVHASDAGVASALVNTAQQVGGSVGTAVLSTIAAGALADNLAGRAPTPDVVAAATVDSYTTTFGWVAGFFVVGAVVSGVLLRSGPPSTDPHAAPGGVHM</sequence>
<dbReference type="PANTHER" id="PTHR42718:SF46">
    <property type="entry name" value="BLR6921 PROTEIN"/>
    <property type="match status" value="1"/>
</dbReference>
<protein>
    <submittedName>
        <fullName evidence="10">MFS transporter</fullName>
    </submittedName>
</protein>
<dbReference type="AlphaFoldDB" id="A0A8J3Z881"/>
<dbReference type="InterPro" id="IPR004638">
    <property type="entry name" value="EmrB-like"/>
</dbReference>
<name>A0A8J3Z881_9ACTN</name>
<comment type="caution">
    <text evidence="10">The sequence shown here is derived from an EMBL/GenBank/DDBJ whole genome shotgun (WGS) entry which is preliminary data.</text>
</comment>
<dbReference type="PANTHER" id="PTHR42718">
    <property type="entry name" value="MAJOR FACILITATOR SUPERFAMILY MULTIDRUG TRANSPORTER MFSC"/>
    <property type="match status" value="1"/>
</dbReference>
<dbReference type="EMBL" id="BOPG01000045">
    <property type="protein sequence ID" value="GIJ59159.1"/>
    <property type="molecule type" value="Genomic_DNA"/>
</dbReference>
<dbReference type="Pfam" id="PF07690">
    <property type="entry name" value="MFS_1"/>
    <property type="match status" value="1"/>
</dbReference>
<evidence type="ECO:0000313" key="11">
    <source>
        <dbReference type="Proteomes" id="UP000612585"/>
    </source>
</evidence>
<gene>
    <name evidence="10" type="ORF">Vau01_066750</name>
</gene>
<keyword evidence="5 8" id="KW-1133">Transmembrane helix</keyword>
<keyword evidence="3" id="KW-1003">Cell membrane</keyword>
<dbReference type="PROSITE" id="PS50850">
    <property type="entry name" value="MFS"/>
    <property type="match status" value="1"/>
</dbReference>
<evidence type="ECO:0000256" key="6">
    <source>
        <dbReference type="ARBA" id="ARBA00023136"/>
    </source>
</evidence>
<keyword evidence="4 8" id="KW-0812">Transmembrane</keyword>
<dbReference type="Gene3D" id="1.20.1720.10">
    <property type="entry name" value="Multidrug resistance protein D"/>
    <property type="match status" value="1"/>
</dbReference>
<dbReference type="SUPFAM" id="SSF103473">
    <property type="entry name" value="MFS general substrate transporter"/>
    <property type="match status" value="1"/>
</dbReference>
<dbReference type="InterPro" id="IPR011701">
    <property type="entry name" value="MFS"/>
</dbReference>
<comment type="subcellular location">
    <subcellularLocation>
        <location evidence="1">Cell membrane</location>
        <topology evidence="1">Multi-pass membrane protein</topology>
    </subcellularLocation>
</comment>
<dbReference type="InterPro" id="IPR036259">
    <property type="entry name" value="MFS_trans_sf"/>
</dbReference>
<feature type="transmembrane region" description="Helical" evidence="8">
    <location>
        <begin position="299"/>
        <end position="322"/>
    </location>
</feature>
<evidence type="ECO:0000256" key="4">
    <source>
        <dbReference type="ARBA" id="ARBA00022692"/>
    </source>
</evidence>
<dbReference type="CDD" id="cd17321">
    <property type="entry name" value="MFS_MMR_MDR_like"/>
    <property type="match status" value="1"/>
</dbReference>
<feature type="region of interest" description="Disordered" evidence="7">
    <location>
        <begin position="1"/>
        <end position="32"/>
    </location>
</feature>
<dbReference type="RefSeq" id="WP_204000933.1">
    <property type="nucleotide sequence ID" value="NZ_BOPG01000045.1"/>
</dbReference>
<keyword evidence="2" id="KW-0813">Transport</keyword>
<evidence type="ECO:0000256" key="3">
    <source>
        <dbReference type="ARBA" id="ARBA00022475"/>
    </source>
</evidence>
<dbReference type="Gene3D" id="1.20.1250.20">
    <property type="entry name" value="MFS general substrate transporter like domains"/>
    <property type="match status" value="1"/>
</dbReference>
<dbReference type="Proteomes" id="UP000612585">
    <property type="component" value="Unassembled WGS sequence"/>
</dbReference>
<organism evidence="10 11">
    <name type="scientific">Virgisporangium aurantiacum</name>
    <dbReference type="NCBI Taxonomy" id="175570"/>
    <lineage>
        <taxon>Bacteria</taxon>
        <taxon>Bacillati</taxon>
        <taxon>Actinomycetota</taxon>
        <taxon>Actinomycetes</taxon>
        <taxon>Micromonosporales</taxon>
        <taxon>Micromonosporaceae</taxon>
        <taxon>Virgisporangium</taxon>
    </lineage>
</organism>
<reference evidence="10" key="1">
    <citation type="submission" date="2021-01" db="EMBL/GenBank/DDBJ databases">
        <title>Whole genome shotgun sequence of Virgisporangium aurantiacum NBRC 16421.</title>
        <authorList>
            <person name="Komaki H."/>
            <person name="Tamura T."/>
        </authorList>
    </citation>
    <scope>NUCLEOTIDE SEQUENCE</scope>
    <source>
        <strain evidence="10">NBRC 16421</strain>
    </source>
</reference>
<feature type="transmembrane region" description="Helical" evidence="8">
    <location>
        <begin position="40"/>
        <end position="60"/>
    </location>
</feature>
<feature type="transmembrane region" description="Helical" evidence="8">
    <location>
        <begin position="261"/>
        <end position="278"/>
    </location>
</feature>
<dbReference type="NCBIfam" id="TIGR00711">
    <property type="entry name" value="efflux_EmrB"/>
    <property type="match status" value="1"/>
</dbReference>
<feature type="transmembrane region" description="Helical" evidence="8">
    <location>
        <begin position="479"/>
        <end position="497"/>
    </location>
</feature>
<dbReference type="GO" id="GO:0022857">
    <property type="term" value="F:transmembrane transporter activity"/>
    <property type="evidence" value="ECO:0007669"/>
    <property type="project" value="InterPro"/>
</dbReference>
<dbReference type="PRINTS" id="PR01036">
    <property type="entry name" value="TCRTETB"/>
</dbReference>
<keyword evidence="11" id="KW-1185">Reference proteome</keyword>
<keyword evidence="6 8" id="KW-0472">Membrane</keyword>
<feature type="transmembrane region" description="Helical" evidence="8">
    <location>
        <begin position="199"/>
        <end position="217"/>
    </location>
</feature>
<feature type="transmembrane region" description="Helical" evidence="8">
    <location>
        <begin position="80"/>
        <end position="97"/>
    </location>
</feature>
<dbReference type="GO" id="GO:0005886">
    <property type="term" value="C:plasma membrane"/>
    <property type="evidence" value="ECO:0007669"/>
    <property type="project" value="UniProtKB-SubCell"/>
</dbReference>
<evidence type="ECO:0000256" key="5">
    <source>
        <dbReference type="ARBA" id="ARBA00022989"/>
    </source>
</evidence>
<feature type="transmembrane region" description="Helical" evidence="8">
    <location>
        <begin position="334"/>
        <end position="356"/>
    </location>
</feature>
<evidence type="ECO:0000256" key="2">
    <source>
        <dbReference type="ARBA" id="ARBA00022448"/>
    </source>
</evidence>
<feature type="domain" description="Major facilitator superfamily (MFS) profile" evidence="9">
    <location>
        <begin position="42"/>
        <end position="501"/>
    </location>
</feature>
<evidence type="ECO:0000313" key="10">
    <source>
        <dbReference type="EMBL" id="GIJ59159.1"/>
    </source>
</evidence>
<accession>A0A8J3Z881</accession>
<proteinExistence type="predicted"/>
<feature type="transmembrane region" description="Helical" evidence="8">
    <location>
        <begin position="168"/>
        <end position="187"/>
    </location>
</feature>
<feature type="transmembrane region" description="Helical" evidence="8">
    <location>
        <begin position="229"/>
        <end position="249"/>
    </location>
</feature>
<feature type="transmembrane region" description="Helical" evidence="8">
    <location>
        <begin position="109"/>
        <end position="131"/>
    </location>
</feature>
<feature type="transmembrane region" description="Helical" evidence="8">
    <location>
        <begin position="363"/>
        <end position="380"/>
    </location>
</feature>
<feature type="transmembrane region" description="Helical" evidence="8">
    <location>
        <begin position="392"/>
        <end position="411"/>
    </location>
</feature>
<evidence type="ECO:0000256" key="1">
    <source>
        <dbReference type="ARBA" id="ARBA00004651"/>
    </source>
</evidence>
<evidence type="ECO:0000256" key="7">
    <source>
        <dbReference type="SAM" id="MobiDB-lite"/>
    </source>
</evidence>
<feature type="transmembrane region" description="Helical" evidence="8">
    <location>
        <begin position="137"/>
        <end position="156"/>
    </location>
</feature>
<evidence type="ECO:0000259" key="9">
    <source>
        <dbReference type="PROSITE" id="PS50850"/>
    </source>
</evidence>